<dbReference type="OrthoDB" id="1046782at2759"/>
<gene>
    <name evidence="2" type="ORF">FBUS_04818</name>
</gene>
<dbReference type="PROSITE" id="PS50007">
    <property type="entry name" value="PIPLC_X_DOMAIN"/>
    <property type="match status" value="1"/>
</dbReference>
<dbReference type="InterPro" id="IPR017946">
    <property type="entry name" value="PLC-like_Pdiesterase_TIM-brl"/>
</dbReference>
<dbReference type="AlphaFoldDB" id="A0A8E0S2I5"/>
<dbReference type="EMBL" id="LUCM01003205">
    <property type="protein sequence ID" value="KAA0196190.1"/>
    <property type="molecule type" value="Genomic_DNA"/>
</dbReference>
<protein>
    <submittedName>
        <fullName evidence="2">PI-PLC X domain-containing protein 3</fullName>
    </submittedName>
</protein>
<dbReference type="InterPro" id="IPR051057">
    <property type="entry name" value="PI-PLC_domain"/>
</dbReference>
<keyword evidence="3" id="KW-1185">Reference proteome</keyword>
<dbReference type="GO" id="GO:0006629">
    <property type="term" value="P:lipid metabolic process"/>
    <property type="evidence" value="ECO:0007669"/>
    <property type="project" value="InterPro"/>
</dbReference>
<dbReference type="Pfam" id="PF26146">
    <property type="entry name" value="PI-PLC_X"/>
    <property type="match status" value="1"/>
</dbReference>
<dbReference type="InterPro" id="IPR000909">
    <property type="entry name" value="PLipase_C_PInositol-sp_X_dom"/>
</dbReference>
<dbReference type="Proteomes" id="UP000728185">
    <property type="component" value="Unassembled WGS sequence"/>
</dbReference>
<organism evidence="2 3">
    <name type="scientific">Fasciolopsis buskii</name>
    <dbReference type="NCBI Taxonomy" id="27845"/>
    <lineage>
        <taxon>Eukaryota</taxon>
        <taxon>Metazoa</taxon>
        <taxon>Spiralia</taxon>
        <taxon>Lophotrochozoa</taxon>
        <taxon>Platyhelminthes</taxon>
        <taxon>Trematoda</taxon>
        <taxon>Digenea</taxon>
        <taxon>Plagiorchiida</taxon>
        <taxon>Echinostomata</taxon>
        <taxon>Echinostomatoidea</taxon>
        <taxon>Fasciolidae</taxon>
        <taxon>Fasciolopsis</taxon>
    </lineage>
</organism>
<accession>A0A8E0S2I5</accession>
<dbReference type="GO" id="GO:0008081">
    <property type="term" value="F:phosphoric diester hydrolase activity"/>
    <property type="evidence" value="ECO:0007669"/>
    <property type="project" value="InterPro"/>
</dbReference>
<feature type="domain" description="Phosphatidylinositol-specific phospholipase C X" evidence="1">
    <location>
        <begin position="7"/>
        <end position="176"/>
    </location>
</feature>
<dbReference type="PANTHER" id="PTHR13593">
    <property type="match status" value="1"/>
</dbReference>
<name>A0A8E0S2I5_9TREM</name>
<evidence type="ECO:0000313" key="2">
    <source>
        <dbReference type="EMBL" id="KAA0196190.1"/>
    </source>
</evidence>
<evidence type="ECO:0000313" key="3">
    <source>
        <dbReference type="Proteomes" id="UP000728185"/>
    </source>
</evidence>
<dbReference type="PANTHER" id="PTHR13593:SF113">
    <property type="entry name" value="SI:DKEY-266F7.9"/>
    <property type="match status" value="1"/>
</dbReference>
<proteinExistence type="predicted"/>
<dbReference type="SMART" id="SM00148">
    <property type="entry name" value="PLCXc"/>
    <property type="match status" value="1"/>
</dbReference>
<sequence length="305" mass="34874">MSDLPAHITCQPLNHLAIPGTHNSFTYSISQSSALFSDTPGYEFFSNLPSIFGGMIVHNWAVTQDLSIRDQLEAGIRYLDFRVGFDGKEYILVHGQCAKPVEDELRVVAKFVEEYPREVILIDCNHCYEFKTDELIRDFESLVLRILDPLLIPPRDEVPSLDDIWKTNQRVFLFLNLPRPDPVLPDRIWPSHRIRSPWPEKTTGTELITFLNKHYGKYSRESDRFFVHQGVLTPDQTYVFLNPSGSVRDMAREAGSAFLNWLAADERLAGSNGVNITLLDFAVSEFPDYVSTVLALNHRTWPDKS</sequence>
<comment type="caution">
    <text evidence="2">The sequence shown here is derived from an EMBL/GenBank/DDBJ whole genome shotgun (WGS) entry which is preliminary data.</text>
</comment>
<evidence type="ECO:0000259" key="1">
    <source>
        <dbReference type="SMART" id="SM00148"/>
    </source>
</evidence>
<dbReference type="Gene3D" id="3.20.20.190">
    <property type="entry name" value="Phosphatidylinositol (PI) phosphodiesterase"/>
    <property type="match status" value="1"/>
</dbReference>
<reference evidence="2" key="1">
    <citation type="submission" date="2019-05" db="EMBL/GenBank/DDBJ databases">
        <title>Annotation for the trematode Fasciolopsis buski.</title>
        <authorList>
            <person name="Choi Y.-J."/>
        </authorList>
    </citation>
    <scope>NUCLEOTIDE SEQUENCE</scope>
    <source>
        <strain evidence="2">HT</strain>
        <tissue evidence="2">Whole worm</tissue>
    </source>
</reference>
<dbReference type="SUPFAM" id="SSF51695">
    <property type="entry name" value="PLC-like phosphodiesterases"/>
    <property type="match status" value="1"/>
</dbReference>